<dbReference type="InterPro" id="IPR041740">
    <property type="entry name" value="AKii-LysC-BS"/>
</dbReference>
<evidence type="ECO:0000256" key="9">
    <source>
        <dbReference type="ARBA" id="ARBA00022840"/>
    </source>
</evidence>
<feature type="binding site" evidence="12">
    <location>
        <begin position="7"/>
        <end position="10"/>
    </location>
    <ligand>
        <name>ATP</name>
        <dbReference type="ChEBI" id="CHEBI:30616"/>
    </ligand>
</feature>
<evidence type="ECO:0000256" key="10">
    <source>
        <dbReference type="ARBA" id="ARBA00023154"/>
    </source>
</evidence>
<feature type="binding site" evidence="12">
    <location>
        <begin position="208"/>
        <end position="209"/>
    </location>
    <ligand>
        <name>ATP</name>
        <dbReference type="ChEBI" id="CHEBI:30616"/>
    </ligand>
</feature>
<evidence type="ECO:0000256" key="8">
    <source>
        <dbReference type="ARBA" id="ARBA00022777"/>
    </source>
</evidence>
<comment type="pathway">
    <text evidence="1 14">Amino-acid biosynthesis; L-lysine biosynthesis via DAP pathway; (S)-tetrahydrodipicolinate from L-aspartate: step 1/4.</text>
</comment>
<comment type="caution">
    <text evidence="17">The sequence shown here is derived from an EMBL/GenBank/DDBJ whole genome shotgun (WGS) entry which is preliminary data.</text>
</comment>
<dbReference type="InterPro" id="IPR001048">
    <property type="entry name" value="Asp/Glu/Uridylate_kinase"/>
</dbReference>
<name>A0A2K1NY01_9BACT</name>
<dbReference type="InterPro" id="IPR001341">
    <property type="entry name" value="Asp_kinase"/>
</dbReference>
<evidence type="ECO:0000256" key="13">
    <source>
        <dbReference type="RuleBase" id="RU003448"/>
    </source>
</evidence>
<proteinExistence type="inferred from homology"/>
<reference evidence="17 18" key="1">
    <citation type="submission" date="2013-12" db="EMBL/GenBank/DDBJ databases">
        <title>Comparative genomics of Petrotoga isolates.</title>
        <authorList>
            <person name="Nesbo C.L."/>
            <person name="Charchuk R."/>
            <person name="Chow K."/>
        </authorList>
    </citation>
    <scope>NUCLEOTIDE SEQUENCE [LARGE SCALE GENOMIC DNA]</scope>
    <source>
        <strain evidence="17 18">DSM 13574</strain>
    </source>
</reference>
<dbReference type="GO" id="GO:0005829">
    <property type="term" value="C:cytosol"/>
    <property type="evidence" value="ECO:0007669"/>
    <property type="project" value="TreeGrafter"/>
</dbReference>
<dbReference type="CDD" id="cd04891">
    <property type="entry name" value="ACT_AK-LysC-DapG-like_1"/>
    <property type="match status" value="1"/>
</dbReference>
<evidence type="ECO:0000259" key="15">
    <source>
        <dbReference type="Pfam" id="PF00696"/>
    </source>
</evidence>
<evidence type="ECO:0000256" key="12">
    <source>
        <dbReference type="PIRSR" id="PIRSR000726-1"/>
    </source>
</evidence>
<dbReference type="InterPro" id="IPR005260">
    <property type="entry name" value="Asp_kin_monofn"/>
</dbReference>
<accession>A0A2K1NY01</accession>
<dbReference type="Proteomes" id="UP000236434">
    <property type="component" value="Unassembled WGS sequence"/>
</dbReference>
<comment type="pathway">
    <text evidence="2 14">Amino-acid biosynthesis; L-methionine biosynthesis via de novo pathway; L-homoserine from L-aspartate: step 1/3.</text>
</comment>
<dbReference type="SUPFAM" id="SSF53633">
    <property type="entry name" value="Carbamate kinase-like"/>
    <property type="match status" value="1"/>
</dbReference>
<evidence type="ECO:0000256" key="14">
    <source>
        <dbReference type="RuleBase" id="RU004249"/>
    </source>
</evidence>
<comment type="pathway">
    <text evidence="3 14">Amino-acid biosynthesis; L-threonine biosynthesis; L-threonine from L-aspartate: step 1/5.</text>
</comment>
<protein>
    <recommendedName>
        <fullName evidence="13">Aspartokinase</fullName>
        <ecNumber evidence="13">2.7.2.4</ecNumber>
    </recommendedName>
</protein>
<dbReference type="GO" id="GO:0009090">
    <property type="term" value="P:homoserine biosynthetic process"/>
    <property type="evidence" value="ECO:0007669"/>
    <property type="project" value="TreeGrafter"/>
</dbReference>
<comment type="catalytic activity">
    <reaction evidence="11 13">
        <text>L-aspartate + ATP = 4-phospho-L-aspartate + ADP</text>
        <dbReference type="Rhea" id="RHEA:23776"/>
        <dbReference type="ChEBI" id="CHEBI:29991"/>
        <dbReference type="ChEBI" id="CHEBI:30616"/>
        <dbReference type="ChEBI" id="CHEBI:57535"/>
        <dbReference type="ChEBI" id="CHEBI:456216"/>
        <dbReference type="EC" id="2.7.2.4"/>
    </reaction>
</comment>
<gene>
    <name evidence="17" type="ORF">X929_07325</name>
</gene>
<evidence type="ECO:0000256" key="6">
    <source>
        <dbReference type="ARBA" id="ARBA00022679"/>
    </source>
</evidence>
<dbReference type="Pfam" id="PF22468">
    <property type="entry name" value="ACT_9"/>
    <property type="match status" value="1"/>
</dbReference>
<dbReference type="CDD" id="cd04923">
    <property type="entry name" value="ACT_AK-LysC-DapG-like_2"/>
    <property type="match status" value="1"/>
</dbReference>
<dbReference type="NCBIfam" id="NF005154">
    <property type="entry name" value="PRK06635.1-2"/>
    <property type="match status" value="1"/>
</dbReference>
<keyword evidence="8 13" id="KW-0418">Kinase</keyword>
<feature type="domain" description="Aspartokinase ACT" evidence="16">
    <location>
        <begin position="341"/>
        <end position="397"/>
    </location>
</feature>
<feature type="binding site" evidence="12">
    <location>
        <position position="47"/>
    </location>
    <ligand>
        <name>substrate</name>
    </ligand>
</feature>
<dbReference type="GO" id="GO:0005524">
    <property type="term" value="F:ATP binding"/>
    <property type="evidence" value="ECO:0007669"/>
    <property type="project" value="UniProtKB-KW"/>
</dbReference>
<evidence type="ECO:0000313" key="18">
    <source>
        <dbReference type="Proteomes" id="UP000236434"/>
    </source>
</evidence>
<dbReference type="RefSeq" id="WP_103067329.1">
    <property type="nucleotide sequence ID" value="NZ_AZRL01000021.1"/>
</dbReference>
<organism evidence="17 18">
    <name type="scientific">Petrotoga olearia DSM 13574</name>
    <dbReference type="NCBI Taxonomy" id="1122955"/>
    <lineage>
        <taxon>Bacteria</taxon>
        <taxon>Thermotogati</taxon>
        <taxon>Thermotogota</taxon>
        <taxon>Thermotogae</taxon>
        <taxon>Petrotogales</taxon>
        <taxon>Petrotogaceae</taxon>
        <taxon>Petrotoga</taxon>
    </lineage>
</organism>
<dbReference type="GO" id="GO:0004072">
    <property type="term" value="F:aspartate kinase activity"/>
    <property type="evidence" value="ECO:0007669"/>
    <property type="project" value="UniProtKB-EC"/>
</dbReference>
<dbReference type="CDD" id="cd04261">
    <property type="entry name" value="AAK_AKii-LysC-BS"/>
    <property type="match status" value="1"/>
</dbReference>
<evidence type="ECO:0000256" key="3">
    <source>
        <dbReference type="ARBA" id="ARBA00005139"/>
    </source>
</evidence>
<dbReference type="SUPFAM" id="SSF55021">
    <property type="entry name" value="ACT-like"/>
    <property type="match status" value="2"/>
</dbReference>
<comment type="similarity">
    <text evidence="4 13">Belongs to the aspartokinase family.</text>
</comment>
<dbReference type="GO" id="GO:0009089">
    <property type="term" value="P:lysine biosynthetic process via diaminopimelate"/>
    <property type="evidence" value="ECO:0007669"/>
    <property type="project" value="UniProtKB-UniPathway"/>
</dbReference>
<keyword evidence="6 13" id="KW-0808">Transferase</keyword>
<feature type="domain" description="Aspartate/glutamate/uridylate kinase" evidence="15">
    <location>
        <begin position="3"/>
        <end position="228"/>
    </location>
</feature>
<dbReference type="PIRSF" id="PIRSF000726">
    <property type="entry name" value="Asp_kin"/>
    <property type="match status" value="1"/>
</dbReference>
<feature type="binding site" evidence="12">
    <location>
        <position position="178"/>
    </location>
    <ligand>
        <name>ATP</name>
        <dbReference type="ChEBI" id="CHEBI:30616"/>
    </ligand>
</feature>
<keyword evidence="7 12" id="KW-0547">Nucleotide-binding</keyword>
<dbReference type="UniPathway" id="UPA00050">
    <property type="reaction ID" value="UER00461"/>
</dbReference>
<evidence type="ECO:0000256" key="7">
    <source>
        <dbReference type="ARBA" id="ARBA00022741"/>
    </source>
</evidence>
<dbReference type="InterPro" id="IPR018042">
    <property type="entry name" value="Aspartate_kinase_CS"/>
</dbReference>
<dbReference type="UniPathway" id="UPA00051">
    <property type="reaction ID" value="UER00462"/>
</dbReference>
<dbReference type="PROSITE" id="PS00324">
    <property type="entry name" value="ASPARTOKINASE"/>
    <property type="match status" value="1"/>
</dbReference>
<evidence type="ECO:0000259" key="16">
    <source>
        <dbReference type="Pfam" id="PF22468"/>
    </source>
</evidence>
<keyword evidence="5 14" id="KW-0028">Amino-acid biosynthesis</keyword>
<evidence type="ECO:0000256" key="2">
    <source>
        <dbReference type="ARBA" id="ARBA00004986"/>
    </source>
</evidence>
<dbReference type="NCBIfam" id="TIGR00657">
    <property type="entry name" value="asp_kinases"/>
    <property type="match status" value="1"/>
</dbReference>
<dbReference type="EMBL" id="AZRL01000021">
    <property type="protein sequence ID" value="PNR95416.1"/>
    <property type="molecule type" value="Genomic_DNA"/>
</dbReference>
<keyword evidence="10" id="KW-0457">Lysine biosynthesis</keyword>
<dbReference type="AlphaFoldDB" id="A0A2K1NY01"/>
<dbReference type="FunFam" id="3.40.1160.10:FF:000002">
    <property type="entry name" value="Aspartokinase"/>
    <property type="match status" value="1"/>
</dbReference>
<dbReference type="OrthoDB" id="9799110at2"/>
<evidence type="ECO:0000256" key="4">
    <source>
        <dbReference type="ARBA" id="ARBA00010122"/>
    </source>
</evidence>
<evidence type="ECO:0000313" key="17">
    <source>
        <dbReference type="EMBL" id="PNR95416.1"/>
    </source>
</evidence>
<dbReference type="PANTHER" id="PTHR21499">
    <property type="entry name" value="ASPARTATE KINASE"/>
    <property type="match status" value="1"/>
</dbReference>
<keyword evidence="9 12" id="KW-0067">ATP-binding</keyword>
<dbReference type="NCBIfam" id="NF005155">
    <property type="entry name" value="PRK06635.1-4"/>
    <property type="match status" value="1"/>
</dbReference>
<dbReference type="Gene3D" id="3.40.1160.10">
    <property type="entry name" value="Acetylglutamate kinase-like"/>
    <property type="match status" value="1"/>
</dbReference>
<dbReference type="InterPro" id="IPR045865">
    <property type="entry name" value="ACT-like_dom_sf"/>
</dbReference>
<dbReference type="InterPro" id="IPR036393">
    <property type="entry name" value="AceGlu_kinase-like_sf"/>
</dbReference>
<dbReference type="UniPathway" id="UPA00034">
    <property type="reaction ID" value="UER00015"/>
</dbReference>
<evidence type="ECO:0000256" key="5">
    <source>
        <dbReference type="ARBA" id="ARBA00022605"/>
    </source>
</evidence>
<dbReference type="EC" id="2.7.2.4" evidence="13"/>
<evidence type="ECO:0000256" key="11">
    <source>
        <dbReference type="ARBA" id="ARBA00047872"/>
    </source>
</evidence>
<dbReference type="GO" id="GO:0009088">
    <property type="term" value="P:threonine biosynthetic process"/>
    <property type="evidence" value="ECO:0007669"/>
    <property type="project" value="UniProtKB-UniPathway"/>
</dbReference>
<dbReference type="Gene3D" id="3.30.2130.10">
    <property type="entry name" value="VC0802-like"/>
    <property type="match status" value="1"/>
</dbReference>
<dbReference type="Pfam" id="PF00696">
    <property type="entry name" value="AA_kinase"/>
    <property type="match status" value="1"/>
</dbReference>
<dbReference type="PANTHER" id="PTHR21499:SF3">
    <property type="entry name" value="ASPARTOKINASE"/>
    <property type="match status" value="1"/>
</dbReference>
<feature type="binding site" evidence="12">
    <location>
        <position position="74"/>
    </location>
    <ligand>
        <name>substrate</name>
    </ligand>
</feature>
<evidence type="ECO:0000256" key="1">
    <source>
        <dbReference type="ARBA" id="ARBA00004766"/>
    </source>
</evidence>
<sequence length="399" mass="44459">MQLIVQKYGGSSLANSERLNNVAKRICNKTREGFKVLVVVSARGETTNKLIALAKETVKDPNPRELDMLLATGEQISASLLSMMLNDRGIKSKSLNAFQLGLLTTPDYNEAQIKEINKDIIYKNLTNNDVLVITGFQGITEEGDLTTLGRGGSDTSAVALAASLNVKCEIYSNFAGIYTVDPKIYPQTKKLKYVTYDEMLEMAALGAKVLHPRSVEIAKKFNVELYCASSFSDEEGSYVVDNYNEYMEEPVVTGLSVDENQIQVTILNLPTEHFFINKIFEIAANKNLNIDMISIIQNNEKTNISFSIVDSVIDNFRELLSESLKNNHENFIDFKNDLVKISVVGIGMRKAKGVASRFFKAIKDVPIFLVTTSEIKISCLIPKEYKQKAVESLAKEFDL</sequence>
<dbReference type="InterPro" id="IPR054352">
    <property type="entry name" value="ACT_Aspartokinase"/>
</dbReference>